<dbReference type="InterPro" id="IPR021124">
    <property type="entry name" value="CRISPR-assoc_prot_Cas5"/>
</dbReference>
<reference evidence="4 5" key="1">
    <citation type="submission" date="2020-03" db="EMBL/GenBank/DDBJ databases">
        <title>Soil Listeria distribution.</title>
        <authorList>
            <person name="Liao J."/>
            <person name="Wiedmann M."/>
        </authorList>
    </citation>
    <scope>NUCLEOTIDE SEQUENCE [LARGE SCALE GENOMIC DNA]</scope>
    <source>
        <strain evidence="3 4">FSL L7-0051</strain>
        <strain evidence="2 5">FSL L7-0054</strain>
    </source>
</reference>
<dbReference type="Proteomes" id="UP000585696">
    <property type="component" value="Unassembled WGS sequence"/>
</dbReference>
<gene>
    <name evidence="2" type="primary">cas5b</name>
    <name evidence="2" type="ORF">HCB69_11875</name>
    <name evidence="3" type="ORF">HCC36_05395</name>
</gene>
<accession>A0A7X0YE77</accession>
<dbReference type="EMBL" id="JAARZT010000008">
    <property type="protein sequence ID" value="MBC2292663.1"/>
    <property type="molecule type" value="Genomic_DNA"/>
</dbReference>
<protein>
    <submittedName>
        <fullName evidence="2">Type I-B CRISPR-associated protein Cas5</fullName>
    </submittedName>
</protein>
<dbReference type="NCBIfam" id="TIGR02593">
    <property type="entry name" value="CRISPR_cas5"/>
    <property type="match status" value="1"/>
</dbReference>
<dbReference type="NCBIfam" id="TIGR01895">
    <property type="entry name" value="cas_Cas5t"/>
    <property type="match status" value="1"/>
</dbReference>
<evidence type="ECO:0000256" key="1">
    <source>
        <dbReference type="ARBA" id="ARBA00023118"/>
    </source>
</evidence>
<dbReference type="Proteomes" id="UP000543005">
    <property type="component" value="Unassembled WGS sequence"/>
</dbReference>
<dbReference type="GO" id="GO:0051607">
    <property type="term" value="P:defense response to virus"/>
    <property type="evidence" value="ECO:0007669"/>
    <property type="project" value="UniProtKB-KW"/>
</dbReference>
<evidence type="ECO:0000313" key="2">
    <source>
        <dbReference type="EMBL" id="MBC2285077.1"/>
    </source>
</evidence>
<sequence>MHIMKAIRIKLWQDLVNYKKPTSFQLKETYPLPPYSTVIGMVHTMCGFTSYHPMEISIQGKYFSKVNDLYTRYEFKNGMKYEKSRHQLEVGEYGVGRGIATAELLVDLELLLHIVPDDQSLVEEIAQAFEVPQEYPSLGRREDIATIQEVKIVSLEKNVRFKKNISVEPGYGAYIPAKDVEEGLIIFGQDDDGVVGRRNALGTRYLLTSTYELINRGTAKAPKMFRNWQKIDTFYATDISVSAMKTYSKDEDDKLVFIRMKKD</sequence>
<comment type="caution">
    <text evidence="2">The sequence shown here is derived from an EMBL/GenBank/DDBJ whole genome shotgun (WGS) entry which is preliminary data.</text>
</comment>
<name>A0A7X0YE77_9LIST</name>
<dbReference type="AlphaFoldDB" id="A0A7X0YE77"/>
<dbReference type="InterPro" id="IPR013337">
    <property type="entry name" value="CRISPR-assoc_prot_Cas5_Tneap"/>
</dbReference>
<organism evidence="2 5">
    <name type="scientific">Listeria booriae</name>
    <dbReference type="NCBI Taxonomy" id="1552123"/>
    <lineage>
        <taxon>Bacteria</taxon>
        <taxon>Bacillati</taxon>
        <taxon>Bacillota</taxon>
        <taxon>Bacilli</taxon>
        <taxon>Bacillales</taxon>
        <taxon>Listeriaceae</taxon>
        <taxon>Listeria</taxon>
    </lineage>
</organism>
<proteinExistence type="predicted"/>
<keyword evidence="1" id="KW-0051">Antiviral defense</keyword>
<evidence type="ECO:0000313" key="3">
    <source>
        <dbReference type="EMBL" id="MBC2292663.1"/>
    </source>
</evidence>
<evidence type="ECO:0000313" key="4">
    <source>
        <dbReference type="Proteomes" id="UP000543005"/>
    </source>
</evidence>
<dbReference type="EMBL" id="JAARZS010000033">
    <property type="protein sequence ID" value="MBC2285077.1"/>
    <property type="molecule type" value="Genomic_DNA"/>
</dbReference>
<dbReference type="GO" id="GO:0043571">
    <property type="term" value="P:maintenance of CRISPR repeat elements"/>
    <property type="evidence" value="ECO:0007669"/>
    <property type="project" value="InterPro"/>
</dbReference>
<dbReference type="RefSeq" id="WP_185378957.1">
    <property type="nucleotide sequence ID" value="NZ_JAAROR010000001.1"/>
</dbReference>
<dbReference type="Pfam" id="PF09704">
    <property type="entry name" value="Cas_Cas5d"/>
    <property type="match status" value="1"/>
</dbReference>
<dbReference type="InterPro" id="IPR013422">
    <property type="entry name" value="CRISPR-assoc_prot_Cas5_N"/>
</dbReference>
<evidence type="ECO:0000313" key="5">
    <source>
        <dbReference type="Proteomes" id="UP000585696"/>
    </source>
</evidence>